<feature type="compositionally biased region" description="Polar residues" evidence="10">
    <location>
        <begin position="431"/>
        <end position="441"/>
    </location>
</feature>
<keyword evidence="11" id="KW-1133">Transmembrane helix</keyword>
<dbReference type="InterPro" id="IPR024731">
    <property type="entry name" value="NELL2-like_EGF"/>
</dbReference>
<dbReference type="PRINTS" id="PR01705">
    <property type="entry name" value="TSP1REPEAT"/>
</dbReference>
<evidence type="ECO:0000256" key="9">
    <source>
        <dbReference type="PROSITE-ProRule" id="PRU00076"/>
    </source>
</evidence>
<evidence type="ECO:0000256" key="7">
    <source>
        <dbReference type="ARBA" id="ARBA00023157"/>
    </source>
</evidence>
<comment type="subcellular location">
    <subcellularLocation>
        <location evidence="1">Secreted</location>
    </subcellularLocation>
</comment>
<dbReference type="InterPro" id="IPR057774">
    <property type="entry name" value="D8C_UMOD/GP2/OIT3-like"/>
</dbReference>
<dbReference type="FunFam" id="2.10.25.10:FF:000027">
    <property type="entry name" value="Thrombospondin 3"/>
    <property type="match status" value="1"/>
</dbReference>
<dbReference type="PROSITE" id="PS50041">
    <property type="entry name" value="C_TYPE_LECTIN_2"/>
    <property type="match status" value="1"/>
</dbReference>
<dbReference type="SUPFAM" id="SSF57196">
    <property type="entry name" value="EGF/Laminin"/>
    <property type="match status" value="4"/>
</dbReference>
<dbReference type="FunFam" id="2.20.100.10:FF:000007">
    <property type="entry name" value="Thrombospondin 1"/>
    <property type="match status" value="3"/>
</dbReference>
<dbReference type="Pfam" id="PF26129">
    <property type="entry name" value="Vwde"/>
    <property type="match status" value="1"/>
</dbReference>
<dbReference type="InterPro" id="IPR016186">
    <property type="entry name" value="C-type_lectin-like/link_sf"/>
</dbReference>
<dbReference type="SUPFAM" id="SSF82895">
    <property type="entry name" value="TSP-1 type 1 repeat"/>
    <property type="match status" value="3"/>
</dbReference>
<keyword evidence="11" id="KW-0472">Membrane</keyword>
<feature type="domain" description="EGF-like" evidence="13">
    <location>
        <begin position="1336"/>
        <end position="1371"/>
    </location>
</feature>
<evidence type="ECO:0000256" key="8">
    <source>
        <dbReference type="ARBA" id="ARBA00023180"/>
    </source>
</evidence>
<dbReference type="Gene3D" id="2.10.25.10">
    <property type="entry name" value="Laminin"/>
    <property type="match status" value="6"/>
</dbReference>
<dbReference type="SMART" id="SM00209">
    <property type="entry name" value="TSP1"/>
    <property type="match status" value="3"/>
</dbReference>
<keyword evidence="5" id="KW-0677">Repeat</keyword>
<dbReference type="InterPro" id="IPR000884">
    <property type="entry name" value="TSP1_rpt"/>
</dbReference>
<evidence type="ECO:0000313" key="16">
    <source>
        <dbReference type="EMBL" id="EEN62292.1"/>
    </source>
</evidence>
<dbReference type="Gene3D" id="3.10.100.10">
    <property type="entry name" value="Mannose-Binding Protein A, subunit A"/>
    <property type="match status" value="1"/>
</dbReference>
<dbReference type="CDD" id="cd00054">
    <property type="entry name" value="EGF_CA"/>
    <property type="match status" value="3"/>
</dbReference>
<comment type="caution">
    <text evidence="9">Lacks conserved residue(s) required for the propagation of feature annotation.</text>
</comment>
<dbReference type="PANTHER" id="PTHR22906:SF43">
    <property type="entry name" value="PROPERDIN"/>
    <property type="match status" value="1"/>
</dbReference>
<dbReference type="Pfam" id="PF23106">
    <property type="entry name" value="EGF_Teneurin"/>
    <property type="match status" value="1"/>
</dbReference>
<dbReference type="PROSITE" id="PS00010">
    <property type="entry name" value="ASX_HYDROXYL"/>
    <property type="match status" value="4"/>
</dbReference>
<dbReference type="FunFam" id="2.10.25.10:FF:000279">
    <property type="entry name" value="Neurogenic locus notch 1"/>
    <property type="match status" value="1"/>
</dbReference>
<organism>
    <name type="scientific">Branchiostoma floridae</name>
    <name type="common">Florida lancelet</name>
    <name type="synonym">Amphioxus</name>
    <dbReference type="NCBI Taxonomy" id="7739"/>
    <lineage>
        <taxon>Eukaryota</taxon>
        <taxon>Metazoa</taxon>
        <taxon>Chordata</taxon>
        <taxon>Cephalochordata</taxon>
        <taxon>Leptocardii</taxon>
        <taxon>Amphioxiformes</taxon>
        <taxon>Branchiostomatidae</taxon>
        <taxon>Branchiostoma</taxon>
    </lineage>
</organism>
<keyword evidence="8" id="KW-0325">Glycoprotein</keyword>
<dbReference type="PROSITE" id="PS50026">
    <property type="entry name" value="EGF_3"/>
    <property type="match status" value="6"/>
</dbReference>
<keyword evidence="6" id="KW-0106">Calcium</keyword>
<feature type="domain" description="SMB" evidence="15">
    <location>
        <begin position="26"/>
        <end position="72"/>
    </location>
</feature>
<feature type="disulfide bond" evidence="9">
    <location>
        <begin position="1361"/>
        <end position="1370"/>
    </location>
</feature>
<keyword evidence="4 12" id="KW-0732">Signal</keyword>
<dbReference type="PROSITE" id="PS50092">
    <property type="entry name" value="TSP1"/>
    <property type="match status" value="3"/>
</dbReference>
<dbReference type="InterPro" id="IPR001212">
    <property type="entry name" value="Somatomedin_B_dom"/>
</dbReference>
<protein>
    <submittedName>
        <fullName evidence="16">Uncharacterized protein</fullName>
    </submittedName>
</protein>
<dbReference type="InterPro" id="IPR052065">
    <property type="entry name" value="Compl_asym_regulator"/>
</dbReference>
<feature type="transmembrane region" description="Helical" evidence="11">
    <location>
        <begin position="531"/>
        <end position="548"/>
    </location>
</feature>
<dbReference type="InParanoid" id="C3YBD5"/>
<dbReference type="Pfam" id="PF07645">
    <property type="entry name" value="EGF_CA"/>
    <property type="match status" value="1"/>
</dbReference>
<dbReference type="InterPro" id="IPR049883">
    <property type="entry name" value="NOTCH1_EGF-like"/>
</dbReference>
<dbReference type="InterPro" id="IPR001881">
    <property type="entry name" value="EGF-like_Ca-bd_dom"/>
</dbReference>
<dbReference type="InterPro" id="IPR018097">
    <property type="entry name" value="EGF_Ca-bd_CS"/>
</dbReference>
<feature type="chain" id="PRO_5002935386" evidence="12">
    <location>
        <begin position="23"/>
        <end position="1789"/>
    </location>
</feature>
<evidence type="ECO:0000256" key="11">
    <source>
        <dbReference type="SAM" id="Phobius"/>
    </source>
</evidence>
<dbReference type="InterPro" id="IPR016187">
    <property type="entry name" value="CTDL_fold"/>
</dbReference>
<evidence type="ECO:0000259" key="14">
    <source>
        <dbReference type="PROSITE" id="PS50041"/>
    </source>
</evidence>
<dbReference type="PROSITE" id="PS00022">
    <property type="entry name" value="EGF_1"/>
    <property type="match status" value="1"/>
</dbReference>
<evidence type="ECO:0000256" key="1">
    <source>
        <dbReference type="ARBA" id="ARBA00004613"/>
    </source>
</evidence>
<feature type="domain" description="EGF-like" evidence="13">
    <location>
        <begin position="591"/>
        <end position="631"/>
    </location>
</feature>
<dbReference type="GO" id="GO:0005509">
    <property type="term" value="F:calcium ion binding"/>
    <property type="evidence" value="ECO:0007669"/>
    <property type="project" value="InterPro"/>
</dbReference>
<feature type="compositionally biased region" description="Polar residues" evidence="10">
    <location>
        <begin position="355"/>
        <end position="371"/>
    </location>
</feature>
<keyword evidence="11" id="KW-0812">Transmembrane</keyword>
<dbReference type="InterPro" id="IPR058727">
    <property type="entry name" value="Helical_Vwde"/>
</dbReference>
<sequence length="1789" mass="193462">MLLLPKILAVVVLCLDVQGTAGQFCSLRGCCSGEDDSCSTPDGNGGVCYCDHFCLLTGDCCPDYAAICDEDECATEPSVCHVNATCHNTVGSYECVCKEGFVGNGEHCVDETLGPCATHTSINEPRRSSAFVPGPTDALICDNVLPAGWYRFVTDDSGGKMPETCVEQFHCGTQVPVWLNGAHPTDYQAVDREGCMNYGVPGDCCTLTVQIQVQRCPASNGNPDFFVYNLQPTFACDIVYCADPTPVDNTTTALPTRRIPRQTVGSSRSTSEPSVTRTMTIGSATQRTAAMAARTSATPTDSGGAPVSTLIGHSTTKSTSTKLEENIRTAGESTTPMNLRTRTSTPRTVSRSGSAQSVTRTATIDNATPSHGTAAVAAKTSATPTDSGGTPINSHNTAKSTSMKPEENGRAAGESTTLIGRRTWTGAPDEQQPTAPTSRRTATGDGVTDSPGAMSSKGVIIGATCAGLIFVLVTSIIICVLCRKRKPSQNTEKVTPSGDDAVALGNLRNTDGNVYDVIVDTKGNIMMMQSWWLHVLVLLLCLVAHQTTAQEDDSCRAIGGCCTRFGCCGDEDDSCTVDRGDAGICYCDHFYEDECTNGNNACHEHATCTNTIGSYECACNAGFVGNGFHCAGWYRFVANTGGRIPETCVDQFHCGTQVPIWLNGAHPTGYQAVDREGCMNYGVPDDCCTLTVQIQVQRCPAPNGNPDFFVYNLQPTFGCSLAYCADPVPQITQNPVLHPPELNLNELRVTFTCELKHDVDSTSARFKVRFLVNGNNYTEINSETKEPLTAAQKTIQLDAKYLGEFQPHPGFNDNIGWQSKMGEMVTMPSGNSVKAQLNYWGMNVYLYAVGSQKYNTEGLCGVWDDNPGNDYTKRDGTISNEGDVPTIFRDDWRIPIGRSMFDLMHLPRDPNPEPLQFCTCSGADNIRCGGRAVNNGLEAQFEVNPLMGNNDLENKRRRRKRELPEELDEDSPFYTDDVVYEETYVFDYGDGDSTEAPPPDTGITEEEAENHCRMTIRNSTIANICEDLGIDIFEAIEDCILDVQITGDFSIARASINDMKERCVQKVFQNVSLYDVQDDGQRVPPMVLKAALCPEDCSGNGMCVDGVCECDEGYTSVDCSLREDSPPAVTSVQNGGLCDIRLRPCLKVLIEADGIAESANLTCRVKQVQPGTCNIRGFCFADGNPNPDNWCEQCLTDVSTETFSDRVVNQPPSFVTMGPITKLPGETLDISLEATDPEGRDVTYSITSANPHGVMLQPSGQLTWDTDPAPPVTSFPLDVTVTDECGQATTSTFTFTLYECPCQNNGNCAIDPDMPRGQGHYNCECSGYTGALCEEEVDECASNPCVNGACNDEVNGFTCTCDAMYMGPLCDIPLEDHCGLQPCFPGVPCTNVADGFECGDCPDGYNGDGVDCEDINECESNTTCAHVIINGARVCVNTNGSYYCTCTAGHVLIIDTCQDVVDGGWTDWSPWSDCSVTCGVGEQTRDRTCTNPAPANGGADCDGVTQETQACDTGLLCPVDGGWTDWGSWSACSVTCGVGEQTRDRTCTDPEPANGGADCDGLAQETQACDTGVSCLVIVDGGWTDWGSWSACSMTCEVGEQTRDRTCTNPAPAHGGADCDGLAQETQACDTGVSCPVLPTRDCSDVYPHLRPAGNFGRYQNKYCFWSSAWRNRRLNYTKAQQECESNGGTLAMIKDASVQAFINNLLKTSSGRTQRNYWIGLDDLNREGVFEWNDGTKLGSYRRFKSKRPHKIRDCVALWRTAKLSRWFPLKCKIHLPYICQMGEQKAY</sequence>
<dbReference type="SMART" id="SM00034">
    <property type="entry name" value="CLECT"/>
    <property type="match status" value="1"/>
</dbReference>
<dbReference type="EMBL" id="GG666497">
    <property type="protein sequence ID" value="EEN62292.1"/>
    <property type="molecule type" value="Genomic_DNA"/>
</dbReference>
<feature type="region of interest" description="Disordered" evidence="10">
    <location>
        <begin position="295"/>
        <end position="453"/>
    </location>
</feature>
<gene>
    <name evidence="16" type="ORF">BRAFLDRAFT_67521</name>
</gene>
<dbReference type="FunFam" id="2.10.25.10:FF:000038">
    <property type="entry name" value="Fibrillin 2"/>
    <property type="match status" value="2"/>
</dbReference>
<proteinExistence type="predicted"/>
<feature type="compositionally biased region" description="Low complexity" evidence="10">
    <location>
        <begin position="340"/>
        <end position="354"/>
    </location>
</feature>
<name>C3YBD5_BRAFL</name>
<dbReference type="CDD" id="cd00037">
    <property type="entry name" value="CLECT"/>
    <property type="match status" value="1"/>
</dbReference>
<dbReference type="Pfam" id="PF23283">
    <property type="entry name" value="D8C_UMOD"/>
    <property type="match status" value="2"/>
</dbReference>
<dbReference type="Pfam" id="PF00090">
    <property type="entry name" value="TSP_1"/>
    <property type="match status" value="3"/>
</dbReference>
<keyword evidence="2" id="KW-0964">Secreted</keyword>
<evidence type="ECO:0000256" key="2">
    <source>
        <dbReference type="ARBA" id="ARBA00022525"/>
    </source>
</evidence>
<keyword evidence="7 9" id="KW-1015">Disulfide bond</keyword>
<dbReference type="PANTHER" id="PTHR22906">
    <property type="entry name" value="PROPERDIN"/>
    <property type="match status" value="1"/>
</dbReference>
<evidence type="ECO:0000256" key="6">
    <source>
        <dbReference type="ARBA" id="ARBA00022837"/>
    </source>
</evidence>
<evidence type="ECO:0000256" key="5">
    <source>
        <dbReference type="ARBA" id="ARBA00022737"/>
    </source>
</evidence>
<dbReference type="eggNOG" id="KOG4475">
    <property type="taxonomic scope" value="Eukaryota"/>
</dbReference>
<evidence type="ECO:0000256" key="10">
    <source>
        <dbReference type="SAM" id="MobiDB-lite"/>
    </source>
</evidence>
<feature type="signal peptide" evidence="12">
    <location>
        <begin position="1"/>
        <end position="22"/>
    </location>
</feature>
<dbReference type="PROSITE" id="PS01186">
    <property type="entry name" value="EGF_2"/>
    <property type="match status" value="2"/>
</dbReference>
<feature type="disulfide bond" evidence="9">
    <location>
        <begin position="1340"/>
        <end position="1350"/>
    </location>
</feature>
<dbReference type="InterPro" id="IPR000152">
    <property type="entry name" value="EGF-type_Asp/Asn_hydroxyl_site"/>
</dbReference>
<dbReference type="InterPro" id="IPR036383">
    <property type="entry name" value="TSP1_rpt_sf"/>
</dbReference>
<dbReference type="eggNOG" id="KOG1217">
    <property type="taxonomic scope" value="Eukaryota"/>
</dbReference>
<reference evidence="16" key="1">
    <citation type="journal article" date="2008" name="Nature">
        <title>The amphioxus genome and the evolution of the chordate karyotype.</title>
        <authorList>
            <consortium name="US DOE Joint Genome Institute (JGI-PGF)"/>
            <person name="Putnam N.H."/>
            <person name="Butts T."/>
            <person name="Ferrier D.E.K."/>
            <person name="Furlong R.F."/>
            <person name="Hellsten U."/>
            <person name="Kawashima T."/>
            <person name="Robinson-Rechavi M."/>
            <person name="Shoguchi E."/>
            <person name="Terry A."/>
            <person name="Yu J.-K."/>
            <person name="Benito-Gutierrez E.L."/>
            <person name="Dubchak I."/>
            <person name="Garcia-Fernandez J."/>
            <person name="Gibson-Brown J.J."/>
            <person name="Grigoriev I.V."/>
            <person name="Horton A.C."/>
            <person name="de Jong P.J."/>
            <person name="Jurka J."/>
            <person name="Kapitonov V.V."/>
            <person name="Kohara Y."/>
            <person name="Kuroki Y."/>
            <person name="Lindquist E."/>
            <person name="Lucas S."/>
            <person name="Osoegawa K."/>
            <person name="Pennacchio L.A."/>
            <person name="Salamov A.A."/>
            <person name="Satou Y."/>
            <person name="Sauka-Spengler T."/>
            <person name="Schmutz J."/>
            <person name="Shin-I T."/>
            <person name="Toyoda A."/>
            <person name="Bronner-Fraser M."/>
            <person name="Fujiyama A."/>
            <person name="Holland L.Z."/>
            <person name="Holland P.W.H."/>
            <person name="Satoh N."/>
            <person name="Rokhsar D.S."/>
        </authorList>
    </citation>
    <scope>NUCLEOTIDE SEQUENCE [LARGE SCALE GENOMIC DNA]</scope>
    <source>
        <strain evidence="16">S238N-H82</strain>
        <tissue evidence="16">Testes</tissue>
    </source>
</reference>
<feature type="domain" description="EGF-like" evidence="13">
    <location>
        <begin position="1374"/>
        <end position="1413"/>
    </location>
</feature>
<feature type="domain" description="EGF-like" evidence="13">
    <location>
        <begin position="1296"/>
        <end position="1334"/>
    </location>
</feature>
<feature type="compositionally biased region" description="Polar residues" evidence="10">
    <location>
        <begin position="380"/>
        <end position="403"/>
    </location>
</feature>
<keyword evidence="3 9" id="KW-0245">EGF-like domain</keyword>
<feature type="domain" description="EGF-like" evidence="13">
    <location>
        <begin position="1414"/>
        <end position="1458"/>
    </location>
</feature>
<dbReference type="InterPro" id="IPR000742">
    <property type="entry name" value="EGF"/>
</dbReference>
<accession>C3YBD5</accession>
<dbReference type="SMART" id="SM00181">
    <property type="entry name" value="EGF"/>
    <property type="match status" value="7"/>
</dbReference>
<dbReference type="InterPro" id="IPR001304">
    <property type="entry name" value="C-type_lectin-like"/>
</dbReference>
<dbReference type="Pfam" id="PF12947">
    <property type="entry name" value="EGF_3"/>
    <property type="match status" value="2"/>
</dbReference>
<dbReference type="PROSITE" id="PS01187">
    <property type="entry name" value="EGF_CA"/>
    <property type="match status" value="2"/>
</dbReference>
<dbReference type="SUPFAM" id="SSF56436">
    <property type="entry name" value="C-type lectin-like"/>
    <property type="match status" value="1"/>
</dbReference>
<dbReference type="FunFam" id="2.10.25.10:FF:000001">
    <property type="entry name" value="Tenascin C"/>
    <property type="match status" value="1"/>
</dbReference>
<feature type="domain" description="EGF-like" evidence="13">
    <location>
        <begin position="69"/>
        <end position="109"/>
    </location>
</feature>
<dbReference type="SMART" id="SM00179">
    <property type="entry name" value="EGF_CA"/>
    <property type="match status" value="5"/>
</dbReference>
<evidence type="ECO:0000256" key="12">
    <source>
        <dbReference type="SAM" id="SignalP"/>
    </source>
</evidence>
<evidence type="ECO:0000259" key="15">
    <source>
        <dbReference type="PROSITE" id="PS50958"/>
    </source>
</evidence>
<evidence type="ECO:0000256" key="4">
    <source>
        <dbReference type="ARBA" id="ARBA00022729"/>
    </source>
</evidence>
<feature type="transmembrane region" description="Helical" evidence="11">
    <location>
        <begin position="459"/>
        <end position="482"/>
    </location>
</feature>
<evidence type="ECO:0000256" key="3">
    <source>
        <dbReference type="ARBA" id="ARBA00022536"/>
    </source>
</evidence>
<feature type="domain" description="C-type lectin" evidence="14">
    <location>
        <begin position="1660"/>
        <end position="1782"/>
    </location>
</feature>
<dbReference type="Pfam" id="PF00059">
    <property type="entry name" value="Lectin_C"/>
    <property type="match status" value="1"/>
</dbReference>
<dbReference type="Gene3D" id="2.20.100.10">
    <property type="entry name" value="Thrombospondin type-1 (TSP1) repeat"/>
    <property type="match status" value="3"/>
</dbReference>
<dbReference type="PROSITE" id="PS00524">
    <property type="entry name" value="SMB_1"/>
    <property type="match status" value="1"/>
</dbReference>
<evidence type="ECO:0000259" key="13">
    <source>
        <dbReference type="PROSITE" id="PS50026"/>
    </source>
</evidence>
<dbReference type="PROSITE" id="PS50958">
    <property type="entry name" value="SMB_2"/>
    <property type="match status" value="1"/>
</dbReference>